<gene>
    <name evidence="2" type="ORF">X801_00805</name>
</gene>
<sequence length="696" mass="77781">MWNRIVDSLCQSLAFGGLGTVFQAAVDCLSNLVRSLDCMSRGEGSELWSKHPLVSTQVNLAICQRDILQLPSEIIVEETGDINENAQPRCSTSTTPTEQDHQLGQKYIAALERLLPSLLPISTLTELDQVIQGFSSDFCAQLLSGRHDSNSLFPTHSCARDVRNPIMNADAIYVTTYATLSLNLRLLLCDFYKKPSELMSLEVNQTRTCSEHRPISTPLSASRILASCICCVIWQPLLDGFRGMLSLPGLLDSPLTSHSLSETCSFVGKIERFTVNAEVLLMNRLPQSIREHLDSLEIAQHQIISRLFEALRACRLICWLEHCNFVRSNAQRGGDLVGYPEYSDGGDLNPLDAVHKWLRETQLKHASNMGFSPSKERVILGSAGILDSDNVDRVLGLLSRAVEQLIDGAALDFPLEKLLCFAGALIATLRKSDKYLDSGLHSALLFDPLVDRLCQLLISSFFNSQRPLIHLIYLWALVADPLMSVCYVQSKSCVTGSEEQRLLHQRVLACLHTCIATQITTYPEFPHFNVNEALLKPFENSLNLERCDGEIQDRIVSCLCELIETSGEYLRSAWRPLFRALRSVQLNFLFPLRIVPGDRYASARSHLSTIRQLFHRLRSPSGSMKAVQYNGSIVADETEHEVASCAKHIGTVMEVFETFTGSYRTVEVFLVHCALWCFDMDDGLSISPRTTYPVDC</sequence>
<name>A0A1S8X9D9_OPIVI</name>
<keyword evidence="3" id="KW-1185">Reference proteome</keyword>
<dbReference type="InterPro" id="IPR015403">
    <property type="entry name" value="Mon2/Sec7/BIG1-like_HDS"/>
</dbReference>
<organism evidence="2 3">
    <name type="scientific">Opisthorchis viverrini</name>
    <name type="common">Southeast Asian liver fluke</name>
    <dbReference type="NCBI Taxonomy" id="6198"/>
    <lineage>
        <taxon>Eukaryota</taxon>
        <taxon>Metazoa</taxon>
        <taxon>Spiralia</taxon>
        <taxon>Lophotrochozoa</taxon>
        <taxon>Platyhelminthes</taxon>
        <taxon>Trematoda</taxon>
        <taxon>Digenea</taxon>
        <taxon>Opisthorchiida</taxon>
        <taxon>Opisthorchiata</taxon>
        <taxon>Opisthorchiidae</taxon>
        <taxon>Opisthorchis</taxon>
    </lineage>
</organism>
<dbReference type="EMBL" id="KV891572">
    <property type="protein sequence ID" value="OON23286.1"/>
    <property type="molecule type" value="Genomic_DNA"/>
</dbReference>
<evidence type="ECO:0000259" key="1">
    <source>
        <dbReference type="Pfam" id="PF09324"/>
    </source>
</evidence>
<dbReference type="Proteomes" id="UP000243686">
    <property type="component" value="Unassembled WGS sequence"/>
</dbReference>
<feature type="domain" description="Mon2/Sec7/BIG1-like HDS" evidence="1">
    <location>
        <begin position="523"/>
        <end position="584"/>
    </location>
</feature>
<dbReference type="AlphaFoldDB" id="A0A1S8X9D9"/>
<evidence type="ECO:0000313" key="2">
    <source>
        <dbReference type="EMBL" id="OON23286.1"/>
    </source>
</evidence>
<dbReference type="Pfam" id="PF09324">
    <property type="entry name" value="Sec7-like_HDS"/>
    <property type="match status" value="1"/>
</dbReference>
<accession>A0A1S8X9D9</accession>
<protein>
    <recommendedName>
        <fullName evidence="1">Mon2/Sec7/BIG1-like HDS domain-containing protein</fullName>
    </recommendedName>
</protein>
<reference evidence="2 3" key="1">
    <citation type="submission" date="2015-03" db="EMBL/GenBank/DDBJ databases">
        <title>Draft genome of the nematode, Opisthorchis viverrini.</title>
        <authorList>
            <person name="Mitreva M."/>
        </authorList>
    </citation>
    <scope>NUCLEOTIDE SEQUENCE [LARGE SCALE GENOMIC DNA]</scope>
    <source>
        <strain evidence="2">Khon Kaen</strain>
    </source>
</reference>
<evidence type="ECO:0000313" key="3">
    <source>
        <dbReference type="Proteomes" id="UP000243686"/>
    </source>
</evidence>
<proteinExistence type="predicted"/>